<accession>A0ABS1EGE7</accession>
<keyword evidence="4 5" id="KW-0472">Membrane</keyword>
<dbReference type="Pfam" id="PF05101">
    <property type="entry name" value="VirB3"/>
    <property type="match status" value="1"/>
</dbReference>
<evidence type="ECO:0000256" key="3">
    <source>
        <dbReference type="ARBA" id="ARBA00022989"/>
    </source>
</evidence>
<dbReference type="Proteomes" id="UP000635316">
    <property type="component" value="Unassembled WGS sequence"/>
</dbReference>
<keyword evidence="3 5" id="KW-1133">Transmembrane helix</keyword>
<evidence type="ECO:0000256" key="4">
    <source>
        <dbReference type="ARBA" id="ARBA00023136"/>
    </source>
</evidence>
<feature type="transmembrane region" description="Helical" evidence="5">
    <location>
        <begin position="68"/>
        <end position="84"/>
    </location>
</feature>
<gene>
    <name evidence="6" type="ORF">JHL22_12785</name>
</gene>
<dbReference type="EMBL" id="JAENGP010000015">
    <property type="protein sequence ID" value="MBK1782089.1"/>
    <property type="molecule type" value="Genomic_DNA"/>
</dbReference>
<organism evidence="6 7">
    <name type="scientific">Advenella mandrilli</name>
    <dbReference type="NCBI Taxonomy" id="2800330"/>
    <lineage>
        <taxon>Bacteria</taxon>
        <taxon>Pseudomonadati</taxon>
        <taxon>Pseudomonadota</taxon>
        <taxon>Betaproteobacteria</taxon>
        <taxon>Burkholderiales</taxon>
        <taxon>Alcaligenaceae</taxon>
    </lineage>
</organism>
<name>A0ABS1EGE7_9BURK</name>
<sequence length="154" mass="17840">MVLHIRAENFIWQVKNMQTEEKTFPTYGALSRSAMIMGIPLMPLAALMGGTLVLTMFCFMFLGGKALLIMLIPIPILFVFKTVSRTDDQALNIIGYELICFFYRRHARLFNNTTTIMGTKYGRRLNDYCRFFEKNSEENRGTIRFSTENLPTRD</sequence>
<feature type="transmembrane region" description="Helical" evidence="5">
    <location>
        <begin position="41"/>
        <end position="62"/>
    </location>
</feature>
<protein>
    <submittedName>
        <fullName evidence="6">VirB3 family type IV secretion system protein</fullName>
    </submittedName>
</protein>
<comment type="caution">
    <text evidence="6">The sequence shown here is derived from an EMBL/GenBank/DDBJ whole genome shotgun (WGS) entry which is preliminary data.</text>
</comment>
<comment type="subcellular location">
    <subcellularLocation>
        <location evidence="1">Membrane</location>
    </subcellularLocation>
</comment>
<evidence type="ECO:0000313" key="7">
    <source>
        <dbReference type="Proteomes" id="UP000635316"/>
    </source>
</evidence>
<proteinExistence type="predicted"/>
<keyword evidence="7" id="KW-1185">Reference proteome</keyword>
<evidence type="ECO:0000256" key="2">
    <source>
        <dbReference type="ARBA" id="ARBA00022692"/>
    </source>
</evidence>
<evidence type="ECO:0000256" key="1">
    <source>
        <dbReference type="ARBA" id="ARBA00004370"/>
    </source>
</evidence>
<dbReference type="InterPro" id="IPR007792">
    <property type="entry name" value="T4SS_VirB3/TrbD/AvhB"/>
</dbReference>
<reference evidence="6 7" key="1">
    <citation type="submission" date="2020-12" db="EMBL/GenBank/DDBJ databases">
        <authorList>
            <person name="Lu T."/>
            <person name="Wang Q."/>
            <person name="Han X."/>
        </authorList>
    </citation>
    <scope>NUCLEOTIDE SEQUENCE [LARGE SCALE GENOMIC DNA]</scope>
    <source>
        <strain evidence="6 7">WQ 585</strain>
    </source>
</reference>
<evidence type="ECO:0000313" key="6">
    <source>
        <dbReference type="EMBL" id="MBK1782089.1"/>
    </source>
</evidence>
<keyword evidence="2 5" id="KW-0812">Transmembrane</keyword>
<evidence type="ECO:0000256" key="5">
    <source>
        <dbReference type="SAM" id="Phobius"/>
    </source>
</evidence>